<dbReference type="InterPro" id="IPR011006">
    <property type="entry name" value="CheY-like_superfamily"/>
</dbReference>
<dbReference type="SUPFAM" id="SSF47384">
    <property type="entry name" value="Homodimeric domain of signal transducing histidine kinase"/>
    <property type="match status" value="1"/>
</dbReference>
<feature type="domain" description="Histidine kinase" evidence="15">
    <location>
        <begin position="828"/>
        <end position="1044"/>
    </location>
</feature>
<dbReference type="RefSeq" id="WP_170124245.1">
    <property type="nucleotide sequence ID" value="NZ_QKZK01000006.1"/>
</dbReference>
<keyword evidence="13" id="KW-1133">Transmembrane helix</keyword>
<dbReference type="Pfam" id="PF07494">
    <property type="entry name" value="Reg_prop"/>
    <property type="match status" value="5"/>
</dbReference>
<dbReference type="Pfam" id="PF07495">
    <property type="entry name" value="Y_Y_Y"/>
    <property type="match status" value="1"/>
</dbReference>
<evidence type="ECO:0000256" key="7">
    <source>
        <dbReference type="ARBA" id="ARBA00022840"/>
    </source>
</evidence>
<dbReference type="Gene3D" id="3.40.50.2300">
    <property type="match status" value="1"/>
</dbReference>
<dbReference type="GO" id="GO:0043565">
    <property type="term" value="F:sequence-specific DNA binding"/>
    <property type="evidence" value="ECO:0007669"/>
    <property type="project" value="InterPro"/>
</dbReference>
<dbReference type="SMART" id="SM00448">
    <property type="entry name" value="REC"/>
    <property type="match status" value="1"/>
</dbReference>
<dbReference type="InterPro" id="IPR018062">
    <property type="entry name" value="HTH_AraC-typ_CS"/>
</dbReference>
<gene>
    <name evidence="17" type="ORF">LX69_01001</name>
</gene>
<dbReference type="InterPro" id="IPR015943">
    <property type="entry name" value="WD40/YVTN_repeat-like_dom_sf"/>
</dbReference>
<keyword evidence="5" id="KW-0547">Nucleotide-binding</keyword>
<dbReference type="EC" id="2.7.13.3" evidence="2"/>
<dbReference type="SUPFAM" id="SSF46689">
    <property type="entry name" value="Homeodomain-like"/>
    <property type="match status" value="2"/>
</dbReference>
<dbReference type="PROSITE" id="PS50109">
    <property type="entry name" value="HIS_KIN"/>
    <property type="match status" value="1"/>
</dbReference>
<keyword evidence="10" id="KW-0238">DNA-binding</keyword>
<evidence type="ECO:0000256" key="5">
    <source>
        <dbReference type="ARBA" id="ARBA00022741"/>
    </source>
</evidence>
<organism evidence="17 18">
    <name type="scientific">Breznakibacter xylanolyticus</name>
    <dbReference type="NCBI Taxonomy" id="990"/>
    <lineage>
        <taxon>Bacteria</taxon>
        <taxon>Pseudomonadati</taxon>
        <taxon>Bacteroidota</taxon>
        <taxon>Bacteroidia</taxon>
        <taxon>Marinilabiliales</taxon>
        <taxon>Marinilabiliaceae</taxon>
        <taxon>Breznakibacter</taxon>
    </lineage>
</organism>
<dbReference type="PRINTS" id="PR00344">
    <property type="entry name" value="BCTRLSENSOR"/>
</dbReference>
<comment type="catalytic activity">
    <reaction evidence="1">
        <text>ATP + protein L-histidine = ADP + protein N-phospho-L-histidine.</text>
        <dbReference type="EC" id="2.7.13.3"/>
    </reaction>
</comment>
<keyword evidence="9" id="KW-0805">Transcription regulation</keyword>
<dbReference type="Gene3D" id="1.10.10.60">
    <property type="entry name" value="Homeodomain-like"/>
    <property type="match status" value="2"/>
</dbReference>
<keyword evidence="6 17" id="KW-0418">Kinase</keyword>
<dbReference type="Proteomes" id="UP000249239">
    <property type="component" value="Unassembled WGS sequence"/>
</dbReference>
<dbReference type="CDD" id="cd00082">
    <property type="entry name" value="HisKA"/>
    <property type="match status" value="1"/>
</dbReference>
<dbReference type="GO" id="GO:0005524">
    <property type="term" value="F:ATP binding"/>
    <property type="evidence" value="ECO:0007669"/>
    <property type="project" value="UniProtKB-KW"/>
</dbReference>
<keyword evidence="3 12" id="KW-0597">Phosphoprotein</keyword>
<dbReference type="SMART" id="SM00387">
    <property type="entry name" value="HATPase_c"/>
    <property type="match status" value="1"/>
</dbReference>
<evidence type="ECO:0000256" key="9">
    <source>
        <dbReference type="ARBA" id="ARBA00023015"/>
    </source>
</evidence>
<dbReference type="SUPFAM" id="SSF55874">
    <property type="entry name" value="ATPase domain of HSP90 chaperone/DNA topoisomerase II/histidine kinase"/>
    <property type="match status" value="1"/>
</dbReference>
<keyword evidence="8" id="KW-0902">Two-component regulatory system</keyword>
<evidence type="ECO:0000256" key="6">
    <source>
        <dbReference type="ARBA" id="ARBA00022777"/>
    </source>
</evidence>
<feature type="transmembrane region" description="Helical" evidence="13">
    <location>
        <begin position="774"/>
        <end position="795"/>
    </location>
</feature>
<dbReference type="FunFam" id="3.30.565.10:FF:000037">
    <property type="entry name" value="Hybrid sensor histidine kinase/response regulator"/>
    <property type="match status" value="1"/>
</dbReference>
<feature type="modified residue" description="4-aspartylphosphate" evidence="12">
    <location>
        <position position="1134"/>
    </location>
</feature>
<evidence type="ECO:0000256" key="1">
    <source>
        <dbReference type="ARBA" id="ARBA00000085"/>
    </source>
</evidence>
<feature type="domain" description="HTH araC/xylS-type" evidence="14">
    <location>
        <begin position="1233"/>
        <end position="1332"/>
    </location>
</feature>
<dbReference type="CDD" id="cd00075">
    <property type="entry name" value="HATPase"/>
    <property type="match status" value="1"/>
</dbReference>
<keyword evidence="13" id="KW-0812">Transmembrane</keyword>
<name>A0A2W7NEJ3_9BACT</name>
<dbReference type="EMBL" id="QKZK01000006">
    <property type="protein sequence ID" value="PZX18608.1"/>
    <property type="molecule type" value="Genomic_DNA"/>
</dbReference>
<dbReference type="CDD" id="cd17574">
    <property type="entry name" value="REC_OmpR"/>
    <property type="match status" value="1"/>
</dbReference>
<evidence type="ECO:0000256" key="2">
    <source>
        <dbReference type="ARBA" id="ARBA00012438"/>
    </source>
</evidence>
<dbReference type="InterPro" id="IPR036890">
    <property type="entry name" value="HATPase_C_sf"/>
</dbReference>
<keyword evidence="7" id="KW-0067">ATP-binding</keyword>
<comment type="caution">
    <text evidence="17">The sequence shown here is derived from an EMBL/GenBank/DDBJ whole genome shotgun (WGS) entry which is preliminary data.</text>
</comment>
<evidence type="ECO:0000259" key="16">
    <source>
        <dbReference type="PROSITE" id="PS50110"/>
    </source>
</evidence>
<accession>A0A2W7NEJ3</accession>
<dbReference type="SMART" id="SM00342">
    <property type="entry name" value="HTH_ARAC"/>
    <property type="match status" value="1"/>
</dbReference>
<evidence type="ECO:0000313" key="17">
    <source>
        <dbReference type="EMBL" id="PZX18608.1"/>
    </source>
</evidence>
<reference evidence="17 18" key="1">
    <citation type="submission" date="2018-06" db="EMBL/GenBank/DDBJ databases">
        <title>Genomic Encyclopedia of Archaeal and Bacterial Type Strains, Phase II (KMG-II): from individual species to whole genera.</title>
        <authorList>
            <person name="Goeker M."/>
        </authorList>
    </citation>
    <scope>NUCLEOTIDE SEQUENCE [LARGE SCALE GENOMIC DNA]</scope>
    <source>
        <strain evidence="17 18">DSM 6779</strain>
    </source>
</reference>
<dbReference type="PANTHER" id="PTHR43547:SF2">
    <property type="entry name" value="HYBRID SIGNAL TRANSDUCTION HISTIDINE KINASE C"/>
    <property type="match status" value="1"/>
</dbReference>
<dbReference type="Pfam" id="PF12833">
    <property type="entry name" value="HTH_18"/>
    <property type="match status" value="1"/>
</dbReference>
<keyword evidence="11" id="KW-0804">Transcription</keyword>
<sequence length="1342" mass="151290">MLPLFFGLLSQSGWSQTSRLFSSDHGLSNSQINQVYQDRRGFMWIATEDGLNHFDGTRFSIYRSQRSDSSSLTGNFVHTVYEDSQGNFWVGTINGLNLYDRVSNSFRRFPLTDVPNMFAFPHVTSILEDRNGFLWVTTSGDGVVRINPKTLKVDQDRVVSAKLPSVYLLKVYEDRNGKLWFGSEDKGLTVYDPASGAVDLSFNRHPWFRMLADKQISDICEDPAGNVVIASLDGGLGIYLRDENRFVDFNQRGILPVKSLLSDKRGTIWIGTDGQGIKHLTNLQLTDFDVPGSQVSLHKAKAHSLCLDNQGNVWVGVFHKGVLIIPGFTNKFEYYGYSHNPSYSIGNGCIMSIAATTDGALWAGTDGNGLYRVDTQSRQTRQYSLAGASLHANTVMSLAVDEPKGLLWVGSYLNGLASFDLNTGRVQKVSLGQDRENEKIFAVAIDDKHNVWAGTYGRGVYRYEPDGRKVSHINAMGADSLERLTNSWINVLRFDEKGRLWIGTFRGVDCFDPATGKFLHFNKDNGFLYDNVVYCITIDRQGNIWVGTSNGLVRIFEDTGKSQFFFEKDGLSGNVINGIEEDANGNLWISTNSGLSRYSPQLNVFTNFYSYEGLQSNEFRRGAAFRSADGKLFFGGVNGITAFYPQNIGVSRPLPDLYFTGLRIFNQPVAVGQLSGGVTVLDKSLQENPTVHLRHTDNVFSIEFVALEYTNPEKIVYCYRMDGFENDWKTTNVRNRIITYTNLSPGSYTFHVIAADNSGNEKQIALSLIILPPWWMSWWAFAIYFVLAVFIFILVMREIHFRLHKNHELLELQYAEQANDARLQLFANISHEIRTPLTLVINPLEQLMDKENDPARRSIYDLMHRNSMRILRLMNQLIDVRKIDKGQMRLQYEQIELVSFIRDIINAFDYTAQSRNITLVFEPELSELNVWVDPGNFDKVLFNVLSNALKFTERDGRIEVRLYLSIDSSRFIVEVEDNGIGIPEEIREKIFDRFYQGKTAMVSKGSGVGLHLARRLVEMHRGTIFAADGRDKGALFVMDLPMGNEHLTPDDYAVPGRVEEPRMVIAPIVGELPVLTDAGRAKGKPRLLLAEDDADVRAYLVNELSSLYRVVEVENGKLAWKNALRDKPDVVVSDVMMPEMTGLELCRKLKGHPDTAHVPVILLTALAKDEDVVEGLGQGADAYLPKPFNIEVLKSTIARLLQSRQMLMMKFAHDKELALDDMKLDSADEKLIEKVMGAIQAHLHDSELSVEMISKHIGISRVHLHRKLKELTGQSPRDFIKNIRLKQAAKLLTVPGANVSEVAFTVGFSSHSYFTNCFREYFGVSPTEFVEKQRGEEVADES</sequence>
<dbReference type="PROSITE" id="PS00041">
    <property type="entry name" value="HTH_ARAC_FAMILY_1"/>
    <property type="match status" value="1"/>
</dbReference>
<dbReference type="PROSITE" id="PS50110">
    <property type="entry name" value="RESPONSE_REGULATORY"/>
    <property type="match status" value="1"/>
</dbReference>
<evidence type="ECO:0000256" key="11">
    <source>
        <dbReference type="ARBA" id="ARBA00023163"/>
    </source>
</evidence>
<evidence type="ECO:0000256" key="3">
    <source>
        <dbReference type="ARBA" id="ARBA00022553"/>
    </source>
</evidence>
<dbReference type="SUPFAM" id="SSF52172">
    <property type="entry name" value="CheY-like"/>
    <property type="match status" value="1"/>
</dbReference>
<proteinExistence type="predicted"/>
<dbReference type="Pfam" id="PF00072">
    <property type="entry name" value="Response_reg"/>
    <property type="match status" value="1"/>
</dbReference>
<dbReference type="Pfam" id="PF02518">
    <property type="entry name" value="HATPase_c"/>
    <property type="match status" value="1"/>
</dbReference>
<evidence type="ECO:0000256" key="12">
    <source>
        <dbReference type="PROSITE-ProRule" id="PRU00169"/>
    </source>
</evidence>
<evidence type="ECO:0000256" key="4">
    <source>
        <dbReference type="ARBA" id="ARBA00022679"/>
    </source>
</evidence>
<dbReference type="InterPro" id="IPR011123">
    <property type="entry name" value="Y_Y_Y"/>
</dbReference>
<dbReference type="InterPro" id="IPR011110">
    <property type="entry name" value="Reg_prop"/>
</dbReference>
<dbReference type="GO" id="GO:0003700">
    <property type="term" value="F:DNA-binding transcription factor activity"/>
    <property type="evidence" value="ECO:0007669"/>
    <property type="project" value="InterPro"/>
</dbReference>
<dbReference type="InterPro" id="IPR004358">
    <property type="entry name" value="Sig_transdc_His_kin-like_C"/>
</dbReference>
<dbReference type="InterPro" id="IPR005467">
    <property type="entry name" value="His_kinase_dom"/>
</dbReference>
<keyword evidence="4" id="KW-0808">Transferase</keyword>
<keyword evidence="13" id="KW-0472">Membrane</keyword>
<dbReference type="PROSITE" id="PS01124">
    <property type="entry name" value="HTH_ARAC_FAMILY_2"/>
    <property type="match status" value="1"/>
</dbReference>
<keyword evidence="18" id="KW-1185">Reference proteome</keyword>
<dbReference type="Gene3D" id="2.130.10.10">
    <property type="entry name" value="YVTN repeat-like/Quinoprotein amine dehydrogenase"/>
    <property type="match status" value="2"/>
</dbReference>
<dbReference type="InterPro" id="IPR009057">
    <property type="entry name" value="Homeodomain-like_sf"/>
</dbReference>
<protein>
    <recommendedName>
        <fullName evidence="2">histidine kinase</fullName>
        <ecNumber evidence="2">2.7.13.3</ecNumber>
    </recommendedName>
</protein>
<dbReference type="InterPro" id="IPR018060">
    <property type="entry name" value="HTH_AraC"/>
</dbReference>
<dbReference type="Gene3D" id="2.60.40.10">
    <property type="entry name" value="Immunoglobulins"/>
    <property type="match status" value="1"/>
</dbReference>
<dbReference type="InterPro" id="IPR013783">
    <property type="entry name" value="Ig-like_fold"/>
</dbReference>
<dbReference type="PANTHER" id="PTHR43547">
    <property type="entry name" value="TWO-COMPONENT HISTIDINE KINASE"/>
    <property type="match status" value="1"/>
</dbReference>
<dbReference type="Gene3D" id="3.30.565.10">
    <property type="entry name" value="Histidine kinase-like ATPase, C-terminal domain"/>
    <property type="match status" value="1"/>
</dbReference>
<evidence type="ECO:0000256" key="8">
    <source>
        <dbReference type="ARBA" id="ARBA00023012"/>
    </source>
</evidence>
<dbReference type="GO" id="GO:0000155">
    <property type="term" value="F:phosphorelay sensor kinase activity"/>
    <property type="evidence" value="ECO:0007669"/>
    <property type="project" value="InterPro"/>
</dbReference>
<dbReference type="SUPFAM" id="SSF50998">
    <property type="entry name" value="Quinoprotein alcohol dehydrogenase-like"/>
    <property type="match status" value="2"/>
</dbReference>
<evidence type="ECO:0000256" key="13">
    <source>
        <dbReference type="SAM" id="Phobius"/>
    </source>
</evidence>
<evidence type="ECO:0000313" key="18">
    <source>
        <dbReference type="Proteomes" id="UP000249239"/>
    </source>
</evidence>
<evidence type="ECO:0000259" key="15">
    <source>
        <dbReference type="PROSITE" id="PS50109"/>
    </source>
</evidence>
<dbReference type="InterPro" id="IPR036097">
    <property type="entry name" value="HisK_dim/P_sf"/>
</dbReference>
<dbReference type="Gene3D" id="1.10.287.130">
    <property type="match status" value="1"/>
</dbReference>
<dbReference type="InterPro" id="IPR003661">
    <property type="entry name" value="HisK_dim/P_dom"/>
</dbReference>
<dbReference type="Pfam" id="PF00512">
    <property type="entry name" value="HisKA"/>
    <property type="match status" value="1"/>
</dbReference>
<dbReference type="InterPro" id="IPR011047">
    <property type="entry name" value="Quinoprotein_ADH-like_sf"/>
</dbReference>
<feature type="domain" description="Response regulatory" evidence="16">
    <location>
        <begin position="1086"/>
        <end position="1201"/>
    </location>
</feature>
<dbReference type="SMART" id="SM00388">
    <property type="entry name" value="HisKA"/>
    <property type="match status" value="1"/>
</dbReference>
<dbReference type="FunFam" id="2.60.40.10:FF:000791">
    <property type="entry name" value="Two-component system sensor histidine kinase/response regulator"/>
    <property type="match status" value="1"/>
</dbReference>
<dbReference type="InterPro" id="IPR003594">
    <property type="entry name" value="HATPase_dom"/>
</dbReference>
<evidence type="ECO:0000256" key="10">
    <source>
        <dbReference type="ARBA" id="ARBA00023125"/>
    </source>
</evidence>
<evidence type="ECO:0000259" key="14">
    <source>
        <dbReference type="PROSITE" id="PS01124"/>
    </source>
</evidence>
<dbReference type="InterPro" id="IPR001789">
    <property type="entry name" value="Sig_transdc_resp-reg_receiver"/>
</dbReference>